<reference evidence="2" key="1">
    <citation type="submission" date="2016-12" db="EMBL/GenBank/DDBJ databases">
        <title>Discovery of methanogenic haloarchaea.</title>
        <authorList>
            <person name="Sorokin D.Y."/>
            <person name="Makarova K.S."/>
            <person name="Abbas B."/>
            <person name="Ferrer M."/>
            <person name="Golyshin P.N."/>
        </authorList>
    </citation>
    <scope>NUCLEOTIDE SEQUENCE [LARGE SCALE GENOMIC DNA]</scope>
    <source>
        <strain evidence="2">HMET1</strain>
    </source>
</reference>
<evidence type="ECO:0000313" key="2">
    <source>
        <dbReference type="EMBL" id="OKY77715.1"/>
    </source>
</evidence>
<proteinExistence type="predicted"/>
<dbReference type="InParanoid" id="A0A1Q6DTN8"/>
<keyword evidence="3" id="KW-1185">Reference proteome</keyword>
<gene>
    <name evidence="2" type="ORF">BTN85_0183</name>
</gene>
<protein>
    <submittedName>
        <fullName evidence="2">Uncharacterized protein</fullName>
    </submittedName>
</protein>
<dbReference type="EMBL" id="MSDW01000001">
    <property type="protein sequence ID" value="OKY77715.1"/>
    <property type="molecule type" value="Genomic_DNA"/>
</dbReference>
<accession>A0A1Q6DTN8</accession>
<sequence length="47" mass="5754">MIGELSLAMKNFNLGVWGNIKDWGKRCFFRYKIKLLYYIILYYIILM</sequence>
<dbReference type="Proteomes" id="UP000185744">
    <property type="component" value="Unassembled WGS sequence"/>
</dbReference>
<evidence type="ECO:0000256" key="1">
    <source>
        <dbReference type="SAM" id="Phobius"/>
    </source>
</evidence>
<dbReference type="STRING" id="1903181.BTN85_0183"/>
<evidence type="ECO:0000313" key="3">
    <source>
        <dbReference type="Proteomes" id="UP000185744"/>
    </source>
</evidence>
<keyword evidence="1" id="KW-0472">Membrane</keyword>
<feature type="transmembrane region" description="Helical" evidence="1">
    <location>
        <begin position="28"/>
        <end position="45"/>
    </location>
</feature>
<organism evidence="2 3">
    <name type="scientific">Methanohalarchaeum thermophilum</name>
    <dbReference type="NCBI Taxonomy" id="1903181"/>
    <lineage>
        <taxon>Archaea</taxon>
        <taxon>Methanobacteriati</taxon>
        <taxon>Methanobacteriota</taxon>
        <taxon>Methanonatronarchaeia</taxon>
        <taxon>Methanonatronarchaeales</taxon>
        <taxon>Methanonatronarchaeaceae</taxon>
        <taxon>Candidatus Methanohalarchaeum</taxon>
    </lineage>
</organism>
<name>A0A1Q6DTN8_METT1</name>
<keyword evidence="1" id="KW-0812">Transmembrane</keyword>
<keyword evidence="1" id="KW-1133">Transmembrane helix</keyword>
<comment type="caution">
    <text evidence="2">The sequence shown here is derived from an EMBL/GenBank/DDBJ whole genome shotgun (WGS) entry which is preliminary data.</text>
</comment>
<dbReference type="AlphaFoldDB" id="A0A1Q6DTN8"/>